<dbReference type="InterPro" id="IPR013320">
    <property type="entry name" value="ConA-like_dom_sf"/>
</dbReference>
<reference evidence="2 3" key="1">
    <citation type="journal article" date="2016" name="Genome Announc.">
        <title>Draft Genome Sequence of Planomonospora sphaerica JCM9374, a Rare Actinomycete.</title>
        <authorList>
            <person name="Dohra H."/>
            <person name="Suzuki T."/>
            <person name="Inoue Y."/>
            <person name="Kodani S."/>
        </authorList>
    </citation>
    <scope>NUCLEOTIDE SEQUENCE [LARGE SCALE GENOMIC DNA]</scope>
    <source>
        <strain evidence="2 3">JCM 9374</strain>
    </source>
</reference>
<dbReference type="EMBL" id="BDCX01000042">
    <property type="protein sequence ID" value="GAT71497.1"/>
    <property type="molecule type" value="Genomic_DNA"/>
</dbReference>
<dbReference type="Gene3D" id="2.60.120.200">
    <property type="match status" value="1"/>
</dbReference>
<name>A0A161LPA9_9ACTN</name>
<evidence type="ECO:0000313" key="3">
    <source>
        <dbReference type="Proteomes" id="UP000077701"/>
    </source>
</evidence>
<organism evidence="2 3">
    <name type="scientific">Planomonospora sphaerica</name>
    <dbReference type="NCBI Taxonomy" id="161355"/>
    <lineage>
        <taxon>Bacteria</taxon>
        <taxon>Bacillati</taxon>
        <taxon>Actinomycetota</taxon>
        <taxon>Actinomycetes</taxon>
        <taxon>Streptosporangiales</taxon>
        <taxon>Streptosporangiaceae</taxon>
        <taxon>Planomonospora</taxon>
    </lineage>
</organism>
<dbReference type="STRING" id="161355.PS9374_07188"/>
<proteinExistence type="predicted"/>
<dbReference type="Pfam" id="PF13385">
    <property type="entry name" value="Laminin_G_3"/>
    <property type="match status" value="1"/>
</dbReference>
<dbReference type="AlphaFoldDB" id="A0A161LPA9"/>
<dbReference type="Proteomes" id="UP000077701">
    <property type="component" value="Unassembled WGS sequence"/>
</dbReference>
<evidence type="ECO:0000313" key="2">
    <source>
        <dbReference type="EMBL" id="GAT71497.1"/>
    </source>
</evidence>
<comment type="caution">
    <text evidence="2">The sequence shown here is derived from an EMBL/GenBank/DDBJ whole genome shotgun (WGS) entry which is preliminary data.</text>
</comment>
<evidence type="ECO:0008006" key="4">
    <source>
        <dbReference type="Google" id="ProtNLM"/>
    </source>
</evidence>
<reference evidence="3" key="2">
    <citation type="submission" date="2016-04" db="EMBL/GenBank/DDBJ databases">
        <title>Planomonospora sphaerica JCM9374 whole genome shotgun sequence.</title>
        <authorList>
            <person name="Suzuki T."/>
            <person name="Dohra H."/>
            <person name="Kodani S."/>
        </authorList>
    </citation>
    <scope>NUCLEOTIDE SEQUENCE [LARGE SCALE GENOMIC DNA]</scope>
    <source>
        <strain evidence="3">JCM 9374</strain>
    </source>
</reference>
<accession>A0A161LPA9</accession>
<protein>
    <recommendedName>
        <fullName evidence="4">LamG-like jellyroll fold domain-containing protein</fullName>
    </recommendedName>
</protein>
<evidence type="ECO:0000256" key="1">
    <source>
        <dbReference type="SAM" id="MobiDB-lite"/>
    </source>
</evidence>
<dbReference type="SUPFAM" id="SSF49899">
    <property type="entry name" value="Concanavalin A-like lectins/glucanases"/>
    <property type="match status" value="1"/>
</dbReference>
<feature type="region of interest" description="Disordered" evidence="1">
    <location>
        <begin position="348"/>
        <end position="374"/>
    </location>
</feature>
<sequence>MLSNVQAPANEWFHLAGVYDRPANTATLYLNGQPIGTATIEFAAWNATTPMTLGTSMQGDIDDVRLHQRALPATEIANLNALSGTDSQLKAAALTVADTPGGSPYFHIKDPEECQRDSPENGWYIKNTFSWCFWGYTEGKLEIERRGTDIESTFKARVTMTAHTYMGRKLYNKARGKETLNSRQFLIWVRVDDLQLGDDRTQTHSMRIGLKTGTGGCSVDRPDGILKTVQEWDGGPDEAFVLTSDANRYGHTPDRVGWCYPKIFIEHPRASPDSRFHRLDFEPGFRCDSSPDIKQSMGGCVVWDYKPIFRLSKSPTIKRANGTTGLNPVAESPYTFGRRCTNQRLRDRPITSSTFPDPPCIPTGQTMGTTWPGRPILRPRVAWAKPTVTTPSTPVKMSSIPQVTHIPKVALNTATSSRMPPPIRVHRERA</sequence>
<keyword evidence="3" id="KW-1185">Reference proteome</keyword>
<gene>
    <name evidence="2" type="ORF">PS9374_07188</name>
</gene>